<reference evidence="6 7" key="1">
    <citation type="journal article" date="2019" name="Nat. Commun.">
        <title>A new type of DNA phosphorothioation-based antiviral system in archaea.</title>
        <authorList>
            <person name="Xiong L."/>
            <person name="Liu S."/>
            <person name="Chen S."/>
            <person name="Xiao Y."/>
            <person name="Zhu B."/>
            <person name="Gao Y."/>
            <person name="Zhang Y."/>
            <person name="Chen B."/>
            <person name="Luo J."/>
            <person name="Deng Z."/>
            <person name="Chen X."/>
            <person name="Wang L."/>
            <person name="Chen S."/>
        </authorList>
    </citation>
    <scope>NUCLEOTIDE SEQUENCE [LARGE SCALE GENOMIC DNA]</scope>
    <source>
        <strain evidence="6 7">CBA1105</strain>
    </source>
</reference>
<dbReference type="PROSITE" id="PS50113">
    <property type="entry name" value="PAC"/>
    <property type="match status" value="1"/>
</dbReference>
<dbReference type="PANTHER" id="PTHR34236:SF1">
    <property type="entry name" value="DIMETHYL SULFOXIDE REDUCTASE TRANSCRIPTIONAL ACTIVATOR"/>
    <property type="match status" value="1"/>
</dbReference>
<proteinExistence type="predicted"/>
<dbReference type="NCBIfam" id="TIGR00229">
    <property type="entry name" value="sensory_box"/>
    <property type="match status" value="1"/>
</dbReference>
<sequence>MNVVILVSIVLRVAGVGYSLVLLSRSGDRRFGFLTVMLSLMATRQMLSARHATSPIEELPGLAVSVLALLTVYYLSSYVVEEKRLTDRLRGFRKAIEHAGHAILLTDTDGTIEYANPAVESVVGHDPDAVVGENPRLWKSGEHDEDFYAEMWDQISSGSVWEGEIVNQTRSGEHCWVDMTIAPVTDDDGDIERYVAVERDVTDRKERQHRIEQQNDRLDRLNNTNEVLRDVNRDLVAASTREEIERAVCDRFSRSELFEAACILDTGAFAERVTVRTAAGTDEAGVYGERFATGAGRTAVAEVLDQGRPSFVDSTLEEVTDPAAATGVLVPLSYQNAEYGVLFVDAARDNAFEAIDQGLFADLGLTVGDAINAAESRQTLASDDVTELEFRVEGVDDPFVRLSEAIGGTLELAGMSDEGDGCIAYVSVRDCDGPEVAEDVSDTPGIRTAQRVCVHDEASVFRLGIDDSVVTTLARYGAAVTALEITDGQGRLVADVSPSNDVRALVEAAKSVYPPLDLIAQRERERESPFETEFRAALEESLTTRQLEAAQTAYFAGFFEWPRETNGEAVASMMDISQSTFTQHLRAAERKLFRALFEERSNSLARLPNV</sequence>
<dbReference type="InterPro" id="IPR029016">
    <property type="entry name" value="GAF-like_dom_sf"/>
</dbReference>
<dbReference type="InterPro" id="IPR000014">
    <property type="entry name" value="PAS"/>
</dbReference>
<dbReference type="STRING" id="1457250.GCA_000755225_01827"/>
<accession>A0A4D6HEK0</accession>
<dbReference type="GeneID" id="39849149"/>
<dbReference type="Pfam" id="PF15915">
    <property type="entry name" value="BAT"/>
    <property type="match status" value="1"/>
</dbReference>
<dbReference type="InterPro" id="IPR031803">
    <property type="entry name" value="BAT_GAF/HTH-assoc"/>
</dbReference>
<dbReference type="PROSITE" id="PS50112">
    <property type="entry name" value="PAS"/>
    <property type="match status" value="1"/>
</dbReference>
<dbReference type="OrthoDB" id="165911at2157"/>
<dbReference type="PANTHER" id="PTHR34236">
    <property type="entry name" value="DIMETHYL SULFOXIDE REDUCTASE TRANSCRIPTIONAL ACTIVATOR"/>
    <property type="match status" value="1"/>
</dbReference>
<dbReference type="Proteomes" id="UP000296706">
    <property type="component" value="Chromosome"/>
</dbReference>
<dbReference type="Pfam" id="PF04967">
    <property type="entry name" value="HTH_10"/>
    <property type="match status" value="1"/>
</dbReference>
<evidence type="ECO:0000313" key="6">
    <source>
        <dbReference type="EMBL" id="QCC52419.1"/>
    </source>
</evidence>
<feature type="domain" description="PAS" evidence="4">
    <location>
        <begin position="88"/>
        <end position="134"/>
    </location>
</feature>
<evidence type="ECO:0000256" key="3">
    <source>
        <dbReference type="SAM" id="Coils"/>
    </source>
</evidence>
<evidence type="ECO:0000259" key="5">
    <source>
        <dbReference type="PROSITE" id="PS50113"/>
    </source>
</evidence>
<feature type="coiled-coil region" evidence="3">
    <location>
        <begin position="204"/>
        <end position="238"/>
    </location>
</feature>
<dbReference type="SUPFAM" id="SSF55785">
    <property type="entry name" value="PYP-like sensor domain (PAS domain)"/>
    <property type="match status" value="1"/>
</dbReference>
<evidence type="ECO:0000259" key="4">
    <source>
        <dbReference type="PROSITE" id="PS50112"/>
    </source>
</evidence>
<dbReference type="Pfam" id="PF13426">
    <property type="entry name" value="PAS_9"/>
    <property type="match status" value="1"/>
</dbReference>
<dbReference type="SMART" id="SM00091">
    <property type="entry name" value="PAS"/>
    <property type="match status" value="1"/>
</dbReference>
<feature type="domain" description="PAC" evidence="5">
    <location>
        <begin position="159"/>
        <end position="213"/>
    </location>
</feature>
<dbReference type="InterPro" id="IPR001610">
    <property type="entry name" value="PAC"/>
</dbReference>
<dbReference type="RefSeq" id="WP_049992743.1">
    <property type="nucleotide sequence ID" value="NZ_CP031310.1"/>
</dbReference>
<gene>
    <name evidence="6" type="ORF">DV733_14775</name>
</gene>
<keyword evidence="1" id="KW-0805">Transcription regulation</keyword>
<evidence type="ECO:0000256" key="2">
    <source>
        <dbReference type="ARBA" id="ARBA00023163"/>
    </source>
</evidence>
<evidence type="ECO:0000256" key="1">
    <source>
        <dbReference type="ARBA" id="ARBA00023015"/>
    </source>
</evidence>
<dbReference type="Gene3D" id="3.30.450.40">
    <property type="match status" value="1"/>
</dbReference>
<name>A0A4D6HEK0_9EURY</name>
<dbReference type="KEGG" id="hsn:DV733_14775"/>
<dbReference type="InterPro" id="IPR035965">
    <property type="entry name" value="PAS-like_dom_sf"/>
</dbReference>
<keyword evidence="7" id="KW-1185">Reference proteome</keyword>
<dbReference type="CDD" id="cd00130">
    <property type="entry name" value="PAS"/>
    <property type="match status" value="1"/>
</dbReference>
<organism evidence="6 7">
    <name type="scientific">Halapricum salinum</name>
    <dbReference type="NCBI Taxonomy" id="1457250"/>
    <lineage>
        <taxon>Archaea</taxon>
        <taxon>Methanobacteriati</taxon>
        <taxon>Methanobacteriota</taxon>
        <taxon>Stenosarchaea group</taxon>
        <taxon>Halobacteria</taxon>
        <taxon>Halobacteriales</taxon>
        <taxon>Haloarculaceae</taxon>
        <taxon>Halapricum</taxon>
    </lineage>
</organism>
<dbReference type="AlphaFoldDB" id="A0A4D6HEK0"/>
<dbReference type="InterPro" id="IPR003018">
    <property type="entry name" value="GAF"/>
</dbReference>
<dbReference type="Gene3D" id="3.30.450.20">
    <property type="entry name" value="PAS domain"/>
    <property type="match status" value="1"/>
</dbReference>
<dbReference type="SMART" id="SM00086">
    <property type="entry name" value="PAC"/>
    <property type="match status" value="1"/>
</dbReference>
<keyword evidence="3" id="KW-0175">Coiled coil</keyword>
<protein>
    <submittedName>
        <fullName evidence="6">PAS domain S-box protein</fullName>
    </submittedName>
</protein>
<dbReference type="InterPro" id="IPR000700">
    <property type="entry name" value="PAS-assoc_C"/>
</dbReference>
<dbReference type="EMBL" id="CP031310">
    <property type="protein sequence ID" value="QCC52419.1"/>
    <property type="molecule type" value="Genomic_DNA"/>
</dbReference>
<dbReference type="SUPFAM" id="SSF55781">
    <property type="entry name" value="GAF domain-like"/>
    <property type="match status" value="1"/>
</dbReference>
<keyword evidence="2" id="KW-0804">Transcription</keyword>
<dbReference type="Pfam" id="PF13185">
    <property type="entry name" value="GAF_2"/>
    <property type="match status" value="1"/>
</dbReference>
<evidence type="ECO:0000313" key="7">
    <source>
        <dbReference type="Proteomes" id="UP000296706"/>
    </source>
</evidence>
<dbReference type="InterPro" id="IPR007050">
    <property type="entry name" value="HTH_bacterioopsin"/>
</dbReference>